<evidence type="ECO:0000256" key="1">
    <source>
        <dbReference type="ARBA" id="ARBA00004613"/>
    </source>
</evidence>
<feature type="domain" description="Sphingomyelin phosphodiesterase C-terminal" evidence="8">
    <location>
        <begin position="298"/>
        <end position="370"/>
    </location>
</feature>
<evidence type="ECO:0000256" key="2">
    <source>
        <dbReference type="ARBA" id="ARBA00008234"/>
    </source>
</evidence>
<keyword evidence="3" id="KW-0964">Secreted</keyword>
<dbReference type="EMBL" id="KB206537">
    <property type="protein sequence ID" value="ELP90152.1"/>
    <property type="molecule type" value="Genomic_DNA"/>
</dbReference>
<accession>A0A0A1U6Y3</accession>
<dbReference type="Pfam" id="PF19272">
    <property type="entry name" value="ASMase_C"/>
    <property type="match status" value="1"/>
</dbReference>
<dbReference type="InterPro" id="IPR029052">
    <property type="entry name" value="Metallo-depent_PP-like"/>
</dbReference>
<dbReference type="GO" id="GO:0005615">
    <property type="term" value="C:extracellular space"/>
    <property type="evidence" value="ECO:0007669"/>
    <property type="project" value="TreeGrafter"/>
</dbReference>
<evidence type="ECO:0000256" key="5">
    <source>
        <dbReference type="ARBA" id="ARBA00023180"/>
    </source>
</evidence>
<dbReference type="PANTHER" id="PTHR10340:SF53">
    <property type="entry name" value="SPHINGOMYELINASE PHOSPHODIESTERASE D"/>
    <property type="match status" value="1"/>
</dbReference>
<organism evidence="9 10">
    <name type="scientific">Entamoeba invadens IP1</name>
    <dbReference type="NCBI Taxonomy" id="370355"/>
    <lineage>
        <taxon>Eukaryota</taxon>
        <taxon>Amoebozoa</taxon>
        <taxon>Evosea</taxon>
        <taxon>Archamoebae</taxon>
        <taxon>Mastigamoebida</taxon>
        <taxon>Entamoebidae</taxon>
        <taxon>Entamoeba</taxon>
    </lineage>
</organism>
<sequence length="413" mass="47732">MKVFVIFFSFLFLFISGKIVDFIQIADVHYDKFMDCSLYDDTTNCRTNPFVTFSSTNRFYHKYKTNPMYNPMFGRYFCDSNKNLFLESVQQAFRVSPHPKFIILSGDLPAHAPGEYFQDTMKEGVNIVQRRFPGVPIVFCLGNNEVEPAYITSCDDKRYEKYFQFLNTTYIPLSEKESFVRHASYVRHLNHLQLTVVMINTLLYSPRYKGEDCGSLEHIREGINHARALGNSVLVVGHFPIGVSAFDCRSYMEKSIQDRLFNILQANEDIIIGNIFGHCHRDEIKVVNGVTAMTSISVSPFLGNAPGIRVYSYDINKRKLYDYVDYFMYFVKSSLKEKGIWTAGFSFKQLYGVEDASPNSIKEALKHIKRDHLLYLNYSMFTNGLFDPDFKNTLCRITSNNIEEGLKCQQSLL</sequence>
<dbReference type="KEGG" id="eiv:EIN_406060"/>
<feature type="chain" id="PRO_5001990906" evidence="6">
    <location>
        <begin position="18"/>
        <end position="413"/>
    </location>
</feature>
<keyword evidence="6" id="KW-0732">Signal</keyword>
<keyword evidence="10" id="KW-1185">Reference proteome</keyword>
<name>A0A0A1U6Y3_ENTIV</name>
<dbReference type="VEuPathDB" id="AmoebaDB:EIN_406060"/>
<dbReference type="Pfam" id="PF00149">
    <property type="entry name" value="Metallophos"/>
    <property type="match status" value="1"/>
</dbReference>
<dbReference type="SUPFAM" id="SSF56300">
    <property type="entry name" value="Metallo-dependent phosphatases"/>
    <property type="match status" value="1"/>
</dbReference>
<dbReference type="InterPro" id="IPR004843">
    <property type="entry name" value="Calcineurin-like_PHP"/>
</dbReference>
<dbReference type="GeneID" id="14889107"/>
<comment type="similarity">
    <text evidence="2">Belongs to the acid sphingomyelinase family.</text>
</comment>
<keyword evidence="5" id="KW-0325">Glycoprotein</keyword>
<gene>
    <name evidence="9" type="ORF">EIN_406060</name>
</gene>
<comment type="subcellular location">
    <subcellularLocation>
        <location evidence="1">Secreted</location>
    </subcellularLocation>
</comment>
<evidence type="ECO:0000256" key="4">
    <source>
        <dbReference type="ARBA" id="ARBA00022801"/>
    </source>
</evidence>
<dbReference type="Gene3D" id="3.60.21.10">
    <property type="match status" value="1"/>
</dbReference>
<dbReference type="OMA" id="KNCHENI"/>
<evidence type="ECO:0000259" key="8">
    <source>
        <dbReference type="Pfam" id="PF19272"/>
    </source>
</evidence>
<dbReference type="RefSeq" id="XP_004256923.1">
    <property type="nucleotide sequence ID" value="XM_004256875.1"/>
</dbReference>
<reference evidence="9 10" key="1">
    <citation type="submission" date="2012-10" db="EMBL/GenBank/DDBJ databases">
        <authorList>
            <person name="Zafar N."/>
            <person name="Inman J."/>
            <person name="Hall N."/>
            <person name="Lorenzi H."/>
            <person name="Caler E."/>
        </authorList>
    </citation>
    <scope>NUCLEOTIDE SEQUENCE [LARGE SCALE GENOMIC DNA]</scope>
    <source>
        <strain evidence="9 10">IP1</strain>
    </source>
</reference>
<dbReference type="PANTHER" id="PTHR10340">
    <property type="entry name" value="SPHINGOMYELIN PHOSPHODIESTERASE"/>
    <property type="match status" value="1"/>
</dbReference>
<evidence type="ECO:0000256" key="6">
    <source>
        <dbReference type="SAM" id="SignalP"/>
    </source>
</evidence>
<evidence type="ECO:0000313" key="10">
    <source>
        <dbReference type="Proteomes" id="UP000014680"/>
    </source>
</evidence>
<dbReference type="InterPro" id="IPR045473">
    <property type="entry name" value="ASM_C"/>
</dbReference>
<keyword evidence="4" id="KW-0378">Hydrolase</keyword>
<evidence type="ECO:0000256" key="3">
    <source>
        <dbReference type="ARBA" id="ARBA00022525"/>
    </source>
</evidence>
<dbReference type="AlphaFoldDB" id="A0A0A1U6Y3"/>
<evidence type="ECO:0000313" key="9">
    <source>
        <dbReference type="EMBL" id="ELP90152.1"/>
    </source>
</evidence>
<feature type="signal peptide" evidence="6">
    <location>
        <begin position="1"/>
        <end position="17"/>
    </location>
</feature>
<dbReference type="GO" id="GO:0008081">
    <property type="term" value="F:phosphoric diester hydrolase activity"/>
    <property type="evidence" value="ECO:0007669"/>
    <property type="project" value="TreeGrafter"/>
</dbReference>
<proteinExistence type="inferred from homology"/>
<dbReference type="OrthoDB" id="348678at2759"/>
<feature type="domain" description="Calcineurin-like phosphoesterase" evidence="7">
    <location>
        <begin position="22"/>
        <end position="281"/>
    </location>
</feature>
<protein>
    <submittedName>
        <fullName evidence="9">Sphingomyelin phosphodiesterase, putative</fullName>
    </submittedName>
</protein>
<evidence type="ECO:0000259" key="7">
    <source>
        <dbReference type="Pfam" id="PF00149"/>
    </source>
</evidence>
<dbReference type="Proteomes" id="UP000014680">
    <property type="component" value="Unassembled WGS sequence"/>
</dbReference>